<dbReference type="KEGG" id="samy:DB32_004254"/>
<keyword evidence="4" id="KW-1185">Reference proteome</keyword>
<dbReference type="InterPro" id="IPR002589">
    <property type="entry name" value="Macro_dom"/>
</dbReference>
<dbReference type="STRING" id="927083.DB32_004254"/>
<evidence type="ECO:0000259" key="2">
    <source>
        <dbReference type="PROSITE" id="PS51154"/>
    </source>
</evidence>
<dbReference type="PROSITE" id="PS51154">
    <property type="entry name" value="MACRO"/>
    <property type="match status" value="1"/>
</dbReference>
<evidence type="ECO:0000256" key="1">
    <source>
        <dbReference type="SAM" id="MobiDB-lite"/>
    </source>
</evidence>
<dbReference type="Pfam" id="PF01661">
    <property type="entry name" value="Macro"/>
    <property type="match status" value="1"/>
</dbReference>
<protein>
    <recommendedName>
        <fullName evidence="2">Macro domain-containing protein</fullName>
    </recommendedName>
</protein>
<reference evidence="3 4" key="1">
    <citation type="submission" date="2015-03" db="EMBL/GenBank/DDBJ databases">
        <title>Genome assembly of Sandaracinus amylolyticus DSM 53668.</title>
        <authorList>
            <person name="Sharma G."/>
            <person name="Subramanian S."/>
        </authorList>
    </citation>
    <scope>NUCLEOTIDE SEQUENCE [LARGE SCALE GENOMIC DNA]</scope>
    <source>
        <strain evidence="3 4">DSM 53668</strain>
    </source>
</reference>
<dbReference type="RefSeq" id="WP_053234402.1">
    <property type="nucleotide sequence ID" value="NZ_CP011125.1"/>
</dbReference>
<accession>A0A0F6W4D1</accession>
<feature type="region of interest" description="Disordered" evidence="1">
    <location>
        <begin position="190"/>
        <end position="246"/>
    </location>
</feature>
<dbReference type="InterPro" id="IPR043472">
    <property type="entry name" value="Macro_dom-like"/>
</dbReference>
<gene>
    <name evidence="3" type="ORF">DB32_004254</name>
</gene>
<feature type="compositionally biased region" description="Basic and acidic residues" evidence="1">
    <location>
        <begin position="230"/>
        <end position="239"/>
    </location>
</feature>
<proteinExistence type="predicted"/>
<dbReference type="Gene3D" id="3.40.220.10">
    <property type="entry name" value="Leucine Aminopeptidase, subunit E, domain 1"/>
    <property type="match status" value="1"/>
</dbReference>
<dbReference type="SUPFAM" id="SSF52949">
    <property type="entry name" value="Macro domain-like"/>
    <property type="match status" value="1"/>
</dbReference>
<feature type="domain" description="Macro" evidence="2">
    <location>
        <begin position="1"/>
        <end position="191"/>
    </location>
</feature>
<dbReference type="Proteomes" id="UP000034883">
    <property type="component" value="Chromosome"/>
</dbReference>
<evidence type="ECO:0000313" key="3">
    <source>
        <dbReference type="EMBL" id="AKF07105.1"/>
    </source>
</evidence>
<dbReference type="AlphaFoldDB" id="A0A0F6W4D1"/>
<sequence length="294" mass="32273">MDILMIQASAYELPTSRRVGVVAHDGATDTRLWPGPGADRELLSQYGNDLQSNLERELDKVPDEELPIGGLMRLHPGRLHCDFLVWIATRPPEDAGRQAQAPDRATIENAVRAVLDFVAERHVIRVAFPALGAGPGALEDAERLAIIARACSQWYEQRFASGKSTGIEEVLICDPRLSVVTSARRMVSQLVKAPPPEPRPAASAPPKPERRAASGGGSSKPRAAATPKKPRLDENELAHARATAKPWDRATRYQPGDWFVHAKFGFGRVHELTPEGFIVVLFEDGETRKLVHAR</sequence>
<name>A0A0F6W4D1_9BACT</name>
<feature type="compositionally biased region" description="Pro residues" evidence="1">
    <location>
        <begin position="193"/>
        <end position="206"/>
    </location>
</feature>
<organism evidence="3 4">
    <name type="scientific">Sandaracinus amylolyticus</name>
    <dbReference type="NCBI Taxonomy" id="927083"/>
    <lineage>
        <taxon>Bacteria</taxon>
        <taxon>Pseudomonadati</taxon>
        <taxon>Myxococcota</taxon>
        <taxon>Polyangia</taxon>
        <taxon>Polyangiales</taxon>
        <taxon>Sandaracinaceae</taxon>
        <taxon>Sandaracinus</taxon>
    </lineage>
</organism>
<evidence type="ECO:0000313" key="4">
    <source>
        <dbReference type="Proteomes" id="UP000034883"/>
    </source>
</evidence>
<dbReference type="EMBL" id="CP011125">
    <property type="protein sequence ID" value="AKF07105.1"/>
    <property type="molecule type" value="Genomic_DNA"/>
</dbReference>